<dbReference type="Proteomes" id="UP000032702">
    <property type="component" value="Unassembled WGS sequence"/>
</dbReference>
<feature type="compositionally biased region" description="Pro residues" evidence="1">
    <location>
        <begin position="24"/>
        <end position="96"/>
    </location>
</feature>
<name>Q08S24_STIAD</name>
<evidence type="ECO:0000313" key="2">
    <source>
        <dbReference type="EMBL" id="EAU63289.1"/>
    </source>
</evidence>
<evidence type="ECO:0000313" key="3">
    <source>
        <dbReference type="Proteomes" id="UP000032702"/>
    </source>
</evidence>
<dbReference type="EMBL" id="AAMD01000172">
    <property type="protein sequence ID" value="EAU63289.1"/>
    <property type="molecule type" value="Genomic_DNA"/>
</dbReference>
<evidence type="ECO:0000256" key="1">
    <source>
        <dbReference type="SAM" id="MobiDB-lite"/>
    </source>
</evidence>
<dbReference type="OrthoDB" id="5524945at2"/>
<feature type="region of interest" description="Disordered" evidence="1">
    <location>
        <begin position="431"/>
        <end position="450"/>
    </location>
</feature>
<comment type="caution">
    <text evidence="2">The sequence shown here is derived from an EMBL/GenBank/DDBJ whole genome shotgun (WGS) entry which is preliminary data.</text>
</comment>
<protein>
    <submittedName>
        <fullName evidence="2">Uncharacterized protein</fullName>
    </submittedName>
</protein>
<dbReference type="PROSITE" id="PS51257">
    <property type="entry name" value="PROKAR_LIPOPROTEIN"/>
    <property type="match status" value="1"/>
</dbReference>
<gene>
    <name evidence="2" type="ORF">STIAU_7445</name>
</gene>
<feature type="region of interest" description="Disordered" evidence="1">
    <location>
        <begin position="15"/>
        <end position="102"/>
    </location>
</feature>
<organism evidence="2 3">
    <name type="scientific">Stigmatella aurantiaca (strain DW4/3-1)</name>
    <dbReference type="NCBI Taxonomy" id="378806"/>
    <lineage>
        <taxon>Bacteria</taxon>
        <taxon>Pseudomonadati</taxon>
        <taxon>Myxococcota</taxon>
        <taxon>Myxococcia</taxon>
        <taxon>Myxococcales</taxon>
        <taxon>Cystobacterineae</taxon>
        <taxon>Archangiaceae</taxon>
        <taxon>Stigmatella</taxon>
    </lineage>
</organism>
<proteinExistence type="predicted"/>
<dbReference type="Gene3D" id="2.180.10.10">
    <property type="entry name" value="RHS repeat-associated core"/>
    <property type="match status" value="1"/>
</dbReference>
<accession>Q08S24</accession>
<sequence>MRKYRGWVGWGLCAVLAGCGSPSDEPPAPEAGEQQPPPEQVPPEQAPSVPSEPAPGDMPPGQTPSEPPGTSPTEPSVPPAGPAVPRVEPLPSPGNVPPVSAGLEGAPSLSPVACVPWTGRVPPQRATACEGVSVYQDGRRTVGRYDADSRLLEWRTYKPDGAPDSVERHTWVNGRETFRRIEENLPGGTWTQSEWTYDAAGKLQERVETSSSSSNDTTVYRYVRDAKGRLERIDRLPASEEHTPIFYRYNTAGQLTAIDSSPFCDMNVARCETFTYWPNGQVREDAWDNGDIHRILHRYDERGNLVDELEYAFESSRQTVHSYGPGGREFRLWEKKSVSVYEHELLRTFYHDASGLLLMERLGKDSTQPPGSDPSAPPVTTRLRTTRRLTYLCGTKIVWLDEWDGNGDGVVDARRTHERDAQGRLVHEVYSGTPGLDDGPERRDFKYECD</sequence>
<dbReference type="PATRIC" id="fig|378806.16.peg.2158"/>
<feature type="compositionally biased region" description="Basic and acidic residues" evidence="1">
    <location>
        <begin position="439"/>
        <end position="450"/>
    </location>
</feature>
<dbReference type="AlphaFoldDB" id="Q08S24"/>
<dbReference type="SUPFAM" id="SSF82185">
    <property type="entry name" value="Histone H3 K4-specific methyltransferase SET7/9 N-terminal domain"/>
    <property type="match status" value="1"/>
</dbReference>
<reference evidence="2 3" key="1">
    <citation type="submission" date="2006-04" db="EMBL/GenBank/DDBJ databases">
        <authorList>
            <person name="Nierman W.C."/>
        </authorList>
    </citation>
    <scope>NUCLEOTIDE SEQUENCE [LARGE SCALE GENOMIC DNA]</scope>
    <source>
        <strain evidence="2 3">DW4/3-1</strain>
    </source>
</reference>
<dbReference type="RefSeq" id="WP_002617914.1">
    <property type="nucleotide sequence ID" value="NC_014623.1"/>
</dbReference>